<dbReference type="Proteomes" id="UP000199226">
    <property type="component" value="Unassembled WGS sequence"/>
</dbReference>
<reference evidence="3" key="1">
    <citation type="submission" date="2016-10" db="EMBL/GenBank/DDBJ databases">
        <authorList>
            <person name="Varghese N."/>
            <person name="Submissions S."/>
        </authorList>
    </citation>
    <scope>NUCLEOTIDE SEQUENCE [LARGE SCALE GENOMIC DNA]</scope>
    <source>
        <strain evidence="3">DSM 24536</strain>
    </source>
</reference>
<protein>
    <submittedName>
        <fullName evidence="2">Type IX secretion system membrane protein, PorP/SprF family</fullName>
    </submittedName>
</protein>
<dbReference type="InterPro" id="IPR019861">
    <property type="entry name" value="PorP/SprF_Bacteroidetes"/>
</dbReference>
<proteinExistence type="predicted"/>
<keyword evidence="3" id="KW-1185">Reference proteome</keyword>
<evidence type="ECO:0000256" key="1">
    <source>
        <dbReference type="SAM" id="SignalP"/>
    </source>
</evidence>
<dbReference type="OrthoDB" id="1493187at2"/>
<dbReference type="EMBL" id="FNHH01000001">
    <property type="protein sequence ID" value="SDL65547.1"/>
    <property type="molecule type" value="Genomic_DNA"/>
</dbReference>
<organism evidence="2 3">
    <name type="scientific">Daejeonella rubra</name>
    <dbReference type="NCBI Taxonomy" id="990371"/>
    <lineage>
        <taxon>Bacteria</taxon>
        <taxon>Pseudomonadati</taxon>
        <taxon>Bacteroidota</taxon>
        <taxon>Sphingobacteriia</taxon>
        <taxon>Sphingobacteriales</taxon>
        <taxon>Sphingobacteriaceae</taxon>
        <taxon>Daejeonella</taxon>
    </lineage>
</organism>
<feature type="chain" id="PRO_5011615312" evidence="1">
    <location>
        <begin position="20"/>
        <end position="338"/>
    </location>
</feature>
<dbReference type="NCBIfam" id="TIGR03519">
    <property type="entry name" value="T9SS_PorP_fam"/>
    <property type="match status" value="1"/>
</dbReference>
<gene>
    <name evidence="2" type="ORF">SAMN05421813_101103</name>
</gene>
<keyword evidence="1" id="KW-0732">Signal</keyword>
<dbReference type="STRING" id="990371.SAMN05421813_101103"/>
<sequence length="338" mass="37011">MKKAVFLFVFICFGHSVIAQQRPQYTQYILNNFILNPAISGIENYIDVKAGYRSQWQGLSGAPETSYISIHAPIGNKFRYGTSTSVPEGGGSNPNNRSYLQNYMASEPHHGIGFTAVSDKAGPISRTDVNLNYAYHLGITEQINVSVGVAAGVSKIFLDRSQLILENPADQAIGTGNFNQFKPDLSAGIWLYGPRYFAGVSAQQLLKSPIGFSDDPETYNQGRKVPHFFATLGYKVYLGDDFAAIPSALLKVVSPVPVSVDVNLKLAYKDRFWVGGSYRKDDAFAGMAGFNVGSFMNIGYSYDVTTSGLNTVSNGSHEIVLGIFLNNRYKVTCPQKSW</sequence>
<evidence type="ECO:0000313" key="3">
    <source>
        <dbReference type="Proteomes" id="UP000199226"/>
    </source>
</evidence>
<feature type="signal peptide" evidence="1">
    <location>
        <begin position="1"/>
        <end position="19"/>
    </location>
</feature>
<dbReference type="RefSeq" id="WP_090697582.1">
    <property type="nucleotide sequence ID" value="NZ_FNHH01000001.1"/>
</dbReference>
<accession>A0A1G9LUX9</accession>
<evidence type="ECO:0000313" key="2">
    <source>
        <dbReference type="EMBL" id="SDL65547.1"/>
    </source>
</evidence>
<name>A0A1G9LUX9_9SPHI</name>
<dbReference type="AlphaFoldDB" id="A0A1G9LUX9"/>
<dbReference type="Pfam" id="PF11751">
    <property type="entry name" value="PorP_SprF"/>
    <property type="match status" value="1"/>
</dbReference>